<dbReference type="RefSeq" id="WP_197986968.1">
    <property type="nucleotide sequence ID" value="NZ_AP023396.1"/>
</dbReference>
<dbReference type="InterPro" id="IPR010982">
    <property type="entry name" value="Lambda_DNA-bd_dom_sf"/>
</dbReference>
<dbReference type="CDD" id="cd00093">
    <property type="entry name" value="HTH_XRE"/>
    <property type="match status" value="1"/>
</dbReference>
<dbReference type="GO" id="GO:0003677">
    <property type="term" value="F:DNA binding"/>
    <property type="evidence" value="ECO:0007669"/>
    <property type="project" value="UniProtKB-KW"/>
</dbReference>
<feature type="domain" description="HTH cro/C1-type" evidence="2">
    <location>
        <begin position="11"/>
        <end position="65"/>
    </location>
</feature>
<dbReference type="SUPFAM" id="SSF47413">
    <property type="entry name" value="lambda repressor-like DNA-binding domains"/>
    <property type="match status" value="1"/>
</dbReference>
<dbReference type="Pfam" id="PF01381">
    <property type="entry name" value="HTH_3"/>
    <property type="match status" value="1"/>
</dbReference>
<proteinExistence type="predicted"/>
<dbReference type="PANTHER" id="PTHR46558:SF11">
    <property type="entry name" value="HTH-TYPE TRANSCRIPTIONAL REGULATOR XRE"/>
    <property type="match status" value="1"/>
</dbReference>
<gene>
    <name evidence="3" type="ORF">NWFMUON74_07920</name>
</gene>
<name>A0A7G1KDI0_9NOCA</name>
<reference evidence="3 4" key="1">
    <citation type="submission" date="2020-08" db="EMBL/GenBank/DDBJ databases">
        <title>Genome Sequencing of Nocardia wallacei strain FMUON74 and assembly.</title>
        <authorList>
            <person name="Toyokawa M."/>
            <person name="Uesaka K."/>
        </authorList>
    </citation>
    <scope>NUCLEOTIDE SEQUENCE [LARGE SCALE GENOMIC DNA]</scope>
    <source>
        <strain evidence="3 4">FMUON74</strain>
    </source>
</reference>
<dbReference type="SMART" id="SM00530">
    <property type="entry name" value="HTH_XRE"/>
    <property type="match status" value="1"/>
</dbReference>
<dbReference type="Gene3D" id="1.10.260.40">
    <property type="entry name" value="lambda repressor-like DNA-binding domains"/>
    <property type="match status" value="1"/>
</dbReference>
<keyword evidence="4" id="KW-1185">Reference proteome</keyword>
<evidence type="ECO:0000259" key="2">
    <source>
        <dbReference type="PROSITE" id="PS50943"/>
    </source>
</evidence>
<accession>A0A7G1KDI0</accession>
<dbReference type="KEGG" id="nwl:NWFMUON74_07920"/>
<organism evidence="3 4">
    <name type="scientific">Nocardia wallacei</name>
    <dbReference type="NCBI Taxonomy" id="480035"/>
    <lineage>
        <taxon>Bacteria</taxon>
        <taxon>Bacillati</taxon>
        <taxon>Actinomycetota</taxon>
        <taxon>Actinomycetes</taxon>
        <taxon>Mycobacteriales</taxon>
        <taxon>Nocardiaceae</taxon>
        <taxon>Nocardia</taxon>
    </lineage>
</organism>
<dbReference type="Proteomes" id="UP000516173">
    <property type="component" value="Chromosome"/>
</dbReference>
<evidence type="ECO:0000313" key="3">
    <source>
        <dbReference type="EMBL" id="BCK53020.1"/>
    </source>
</evidence>
<sequence length="212" mass="23249">MTAKLAMSEVIRTHRNQLGMTQSQLAEAIGVNLRQVVRYEAGEQEPAFSVAVKLADALGISLSELAGEVPTGLNLNGEWWAAWETQKDGVSRVDVHNMQATQQGDRIHLDASRAISVTLEGGTYAWRGEFRLWDNEALIGWYRATDGAVRSKGSMYLALHQHGTTAYGRWVGMSYDGEVITGWGAMAKDADDARRIVEQLIATNGESRGRIG</sequence>
<dbReference type="EMBL" id="AP023396">
    <property type="protein sequence ID" value="BCK53020.1"/>
    <property type="molecule type" value="Genomic_DNA"/>
</dbReference>
<keyword evidence="1" id="KW-0238">DNA-binding</keyword>
<dbReference type="PROSITE" id="PS50943">
    <property type="entry name" value="HTH_CROC1"/>
    <property type="match status" value="1"/>
</dbReference>
<dbReference type="PANTHER" id="PTHR46558">
    <property type="entry name" value="TRACRIPTIONAL REGULATORY PROTEIN-RELATED-RELATED"/>
    <property type="match status" value="1"/>
</dbReference>
<evidence type="ECO:0000313" key="4">
    <source>
        <dbReference type="Proteomes" id="UP000516173"/>
    </source>
</evidence>
<dbReference type="GeneID" id="80345413"/>
<dbReference type="AlphaFoldDB" id="A0A7G1KDI0"/>
<dbReference type="InterPro" id="IPR001387">
    <property type="entry name" value="Cro/C1-type_HTH"/>
</dbReference>
<evidence type="ECO:0000256" key="1">
    <source>
        <dbReference type="ARBA" id="ARBA00023125"/>
    </source>
</evidence>
<protein>
    <recommendedName>
        <fullName evidence="2">HTH cro/C1-type domain-containing protein</fullName>
    </recommendedName>
</protein>